<feature type="domain" description="Acyltransferase 3" evidence="2">
    <location>
        <begin position="8"/>
        <end position="361"/>
    </location>
</feature>
<feature type="transmembrane region" description="Helical" evidence="1">
    <location>
        <begin position="202"/>
        <end position="224"/>
    </location>
</feature>
<dbReference type="Pfam" id="PF01757">
    <property type="entry name" value="Acyl_transf_3"/>
    <property type="match status" value="1"/>
</dbReference>
<dbReference type="PANTHER" id="PTHR36927:SF4">
    <property type="entry name" value="BLR5718 PROTEIN"/>
    <property type="match status" value="1"/>
</dbReference>
<feature type="transmembrane region" description="Helical" evidence="1">
    <location>
        <begin position="49"/>
        <end position="70"/>
    </location>
</feature>
<feature type="transmembrane region" description="Helical" evidence="1">
    <location>
        <begin position="176"/>
        <end position="196"/>
    </location>
</feature>
<dbReference type="RefSeq" id="WP_166227123.1">
    <property type="nucleotide sequence ID" value="NZ_CP049989.1"/>
</dbReference>
<keyword evidence="1" id="KW-1133">Transmembrane helix</keyword>
<name>A0A6G8IHB8_9BURK</name>
<feature type="transmembrane region" description="Helical" evidence="1">
    <location>
        <begin position="135"/>
        <end position="155"/>
    </location>
</feature>
<evidence type="ECO:0000313" key="3">
    <source>
        <dbReference type="EMBL" id="QIM52521.1"/>
    </source>
</evidence>
<dbReference type="InterPro" id="IPR002656">
    <property type="entry name" value="Acyl_transf_3_dom"/>
</dbReference>
<dbReference type="Proteomes" id="UP000503162">
    <property type="component" value="Chromosome"/>
</dbReference>
<sequence length="373" mass="40628">MTPPRTVFLDRLRVVLTALVVLHHTAITYGGSGDWFYREVRDGGAPSSLLLSVFCAVNQAFFMGFFFLIAGRFTPGSLARKGARAFAQERLLRLGLPLLVFGFVLGPLAVALAGVPAGRPWATAWWVQVQQLRFVVGPLWFAWALLLFTAAFMLWRCWRPGPAPAPAPDRPVPGSPWWLASALAVGAVALALRQWVPVGQSVWGLQLGYFASYAFLFALGCAAARHGWLERVPPAQARRWRRVTWLTLPLLFVVAALSGALAGRPVNVNGGLGLPAVVYAFWEPFMAWGLIASLLVLFQRRFNTPSPRWQRWSEQAYGAFVLHAPVLVGVSVALAGWGAPALLKFALVGAASVVLSFALARGLRALPGVRRVL</sequence>
<feature type="transmembrane region" description="Helical" evidence="1">
    <location>
        <begin position="91"/>
        <end position="115"/>
    </location>
</feature>
<proteinExistence type="predicted"/>
<feature type="transmembrane region" description="Helical" evidence="1">
    <location>
        <begin position="276"/>
        <end position="298"/>
    </location>
</feature>
<evidence type="ECO:0000313" key="4">
    <source>
        <dbReference type="Proteomes" id="UP000503162"/>
    </source>
</evidence>
<dbReference type="EMBL" id="CP049989">
    <property type="protein sequence ID" value="QIM52521.1"/>
    <property type="molecule type" value="Genomic_DNA"/>
</dbReference>
<feature type="transmembrane region" description="Helical" evidence="1">
    <location>
        <begin position="345"/>
        <end position="363"/>
    </location>
</feature>
<feature type="transmembrane region" description="Helical" evidence="1">
    <location>
        <begin position="319"/>
        <end position="339"/>
    </location>
</feature>
<accession>A0A6G8IHB8</accession>
<dbReference type="InterPro" id="IPR050623">
    <property type="entry name" value="Glucan_succinyl_AcylTrfase"/>
</dbReference>
<dbReference type="GO" id="GO:0016747">
    <property type="term" value="F:acyltransferase activity, transferring groups other than amino-acyl groups"/>
    <property type="evidence" value="ECO:0007669"/>
    <property type="project" value="InterPro"/>
</dbReference>
<dbReference type="AlphaFoldDB" id="A0A6G8IHB8"/>
<dbReference type="PANTHER" id="PTHR36927">
    <property type="entry name" value="BLR4337 PROTEIN"/>
    <property type="match status" value="1"/>
</dbReference>
<evidence type="ECO:0000256" key="1">
    <source>
        <dbReference type="SAM" id="Phobius"/>
    </source>
</evidence>
<keyword evidence="3" id="KW-0012">Acyltransferase</keyword>
<organism evidence="3 4">
    <name type="scientific">Hydrogenophaga crocea</name>
    <dbReference type="NCBI Taxonomy" id="2716225"/>
    <lineage>
        <taxon>Bacteria</taxon>
        <taxon>Pseudomonadati</taxon>
        <taxon>Pseudomonadota</taxon>
        <taxon>Betaproteobacteria</taxon>
        <taxon>Burkholderiales</taxon>
        <taxon>Comamonadaceae</taxon>
        <taxon>Hydrogenophaga</taxon>
    </lineage>
</organism>
<feature type="transmembrane region" description="Helical" evidence="1">
    <location>
        <begin position="245"/>
        <end position="264"/>
    </location>
</feature>
<gene>
    <name evidence="3" type="ORF">G9Q37_10380</name>
</gene>
<evidence type="ECO:0000259" key="2">
    <source>
        <dbReference type="Pfam" id="PF01757"/>
    </source>
</evidence>
<keyword evidence="4" id="KW-1185">Reference proteome</keyword>
<keyword evidence="1" id="KW-0472">Membrane</keyword>
<keyword evidence="1" id="KW-0812">Transmembrane</keyword>
<feature type="transmembrane region" description="Helical" evidence="1">
    <location>
        <begin position="12"/>
        <end position="29"/>
    </location>
</feature>
<reference evidence="3 4" key="1">
    <citation type="submission" date="2020-03" db="EMBL/GenBank/DDBJ databases">
        <title>Hydrogenophaga sp. nov. isolated from cyanobacterial mat.</title>
        <authorList>
            <person name="Thorat V."/>
            <person name="Kirdat K."/>
            <person name="Tiwarekar B."/>
            <person name="Costa E.D."/>
            <person name="Yadav A."/>
        </authorList>
    </citation>
    <scope>NUCLEOTIDE SEQUENCE [LARGE SCALE GENOMIC DNA]</scope>
    <source>
        <strain evidence="3 4">BA0156</strain>
    </source>
</reference>
<protein>
    <submittedName>
        <fullName evidence="3">Acyltransferase</fullName>
    </submittedName>
</protein>
<keyword evidence="3" id="KW-0808">Transferase</keyword>
<dbReference type="KEGG" id="hcz:G9Q37_10380"/>